<protein>
    <submittedName>
        <fullName evidence="3">Arsenate reductase</fullName>
    </submittedName>
</protein>
<gene>
    <name evidence="3" type="ORF">SAMN05216334_11435</name>
</gene>
<accession>A0A1H5VSP7</accession>
<dbReference type="Pfam" id="PF03960">
    <property type="entry name" value="ArsC"/>
    <property type="match status" value="1"/>
</dbReference>
<dbReference type="PROSITE" id="PS51354">
    <property type="entry name" value="GLUTAREDOXIN_2"/>
    <property type="match status" value="1"/>
</dbReference>
<evidence type="ECO:0000313" key="3">
    <source>
        <dbReference type="EMBL" id="SEF90345.1"/>
    </source>
</evidence>
<dbReference type="InterPro" id="IPR006660">
    <property type="entry name" value="Arsenate_reductase-like"/>
</dbReference>
<dbReference type="PANTHER" id="PTHR30041:SF8">
    <property type="entry name" value="PROTEIN YFFB"/>
    <property type="match status" value="1"/>
</dbReference>
<dbReference type="PROSITE" id="PS51353">
    <property type="entry name" value="ARSC"/>
    <property type="match status" value="1"/>
</dbReference>
<dbReference type="NCBIfam" id="TIGR01617">
    <property type="entry name" value="arsC_related"/>
    <property type="match status" value="1"/>
</dbReference>
<dbReference type="Proteomes" id="UP000236753">
    <property type="component" value="Unassembled WGS sequence"/>
</dbReference>
<proteinExistence type="inferred from homology"/>
<dbReference type="RefSeq" id="WP_103966706.1">
    <property type="nucleotide sequence ID" value="NZ_FNUX01000014.1"/>
</dbReference>
<evidence type="ECO:0000256" key="1">
    <source>
        <dbReference type="ARBA" id="ARBA00007198"/>
    </source>
</evidence>
<dbReference type="PANTHER" id="PTHR30041">
    <property type="entry name" value="ARSENATE REDUCTASE"/>
    <property type="match status" value="1"/>
</dbReference>
<dbReference type="Gene3D" id="3.40.30.10">
    <property type="entry name" value="Glutaredoxin"/>
    <property type="match status" value="1"/>
</dbReference>
<reference evidence="3 4" key="1">
    <citation type="submission" date="2016-10" db="EMBL/GenBank/DDBJ databases">
        <authorList>
            <person name="de Groot N.N."/>
        </authorList>
    </citation>
    <scope>NUCLEOTIDE SEQUENCE [LARGE SCALE GENOMIC DNA]</scope>
    <source>
        <strain evidence="3 4">Nm13</strain>
    </source>
</reference>
<evidence type="ECO:0000313" key="4">
    <source>
        <dbReference type="Proteomes" id="UP000236753"/>
    </source>
</evidence>
<comment type="similarity">
    <text evidence="1 2">Belongs to the ArsC family.</text>
</comment>
<name>A0A1H5VSP7_9PROT</name>
<dbReference type="InterPro" id="IPR036249">
    <property type="entry name" value="Thioredoxin-like_sf"/>
</dbReference>
<dbReference type="OrthoDB" id="9803749at2"/>
<dbReference type="AlphaFoldDB" id="A0A1H5VSP7"/>
<dbReference type="InterPro" id="IPR006504">
    <property type="entry name" value="Tscrpt_reg_Spx/MgsR"/>
</dbReference>
<sequence length="117" mass="13059">MLKFYGYKKCDTCRKAERYLLQAGISYEFIDITENPPTAEELAVIVKCVNVSLSKLFNTSGVQYRELKIKAQLPALSGKEILTLLAGNGRLVKRPLITDGKRATVGFNAEKFADIWG</sequence>
<organism evidence="3 4">
    <name type="scientific">Nitrosomonas ureae</name>
    <dbReference type="NCBI Taxonomy" id="44577"/>
    <lineage>
        <taxon>Bacteria</taxon>
        <taxon>Pseudomonadati</taxon>
        <taxon>Pseudomonadota</taxon>
        <taxon>Betaproteobacteria</taxon>
        <taxon>Nitrosomonadales</taxon>
        <taxon>Nitrosomonadaceae</taxon>
        <taxon>Nitrosomonas</taxon>
    </lineage>
</organism>
<dbReference type="EMBL" id="FNUX01000014">
    <property type="protein sequence ID" value="SEF90345.1"/>
    <property type="molecule type" value="Genomic_DNA"/>
</dbReference>
<dbReference type="SUPFAM" id="SSF52833">
    <property type="entry name" value="Thioredoxin-like"/>
    <property type="match status" value="1"/>
</dbReference>
<evidence type="ECO:0000256" key="2">
    <source>
        <dbReference type="PROSITE-ProRule" id="PRU01282"/>
    </source>
</evidence>